<gene>
    <name evidence="6" type="ORF">C447_10280</name>
</gene>
<comment type="caution">
    <text evidence="6">The sequence shown here is derived from an EMBL/GenBank/DDBJ whole genome shotgun (WGS) entry which is preliminary data.</text>
</comment>
<evidence type="ECO:0000313" key="7">
    <source>
        <dbReference type="Proteomes" id="UP000011566"/>
    </source>
</evidence>
<comment type="subcellular location">
    <subcellularLocation>
        <location evidence="5">Cell membrane</location>
        <topology evidence="5">Multi-pass membrane protein</topology>
    </subcellularLocation>
    <subcellularLocation>
        <location evidence="1">Membrane</location>
        <topology evidence="1">Multi-pass membrane protein</topology>
    </subcellularLocation>
</comment>
<dbReference type="EMBL" id="AOMB01000031">
    <property type="protein sequence ID" value="EMA38109.1"/>
    <property type="molecule type" value="Genomic_DNA"/>
</dbReference>
<dbReference type="InterPro" id="IPR051598">
    <property type="entry name" value="TSUP/Inactive_protease-like"/>
</dbReference>
<dbReference type="Proteomes" id="UP000011566">
    <property type="component" value="Unassembled WGS sequence"/>
</dbReference>
<evidence type="ECO:0000256" key="3">
    <source>
        <dbReference type="ARBA" id="ARBA00022989"/>
    </source>
</evidence>
<comment type="similarity">
    <text evidence="5">Belongs to the 4-toluene sulfonate uptake permease (TSUP) (TC 2.A.102) family.</text>
</comment>
<feature type="transmembrane region" description="Helical" evidence="5">
    <location>
        <begin position="210"/>
        <end position="230"/>
    </location>
</feature>
<feature type="transmembrane region" description="Helical" evidence="5">
    <location>
        <begin position="46"/>
        <end position="67"/>
    </location>
</feature>
<dbReference type="InterPro" id="IPR002781">
    <property type="entry name" value="TM_pro_TauE-like"/>
</dbReference>
<keyword evidence="5" id="KW-1003">Cell membrane</keyword>
<reference evidence="6 7" key="1">
    <citation type="journal article" date="2014" name="PLoS Genet.">
        <title>Phylogenetically driven sequencing of extremely halophilic archaea reveals strategies for static and dynamic osmo-response.</title>
        <authorList>
            <person name="Becker E.A."/>
            <person name="Seitzer P.M."/>
            <person name="Tritt A."/>
            <person name="Larsen D."/>
            <person name="Krusor M."/>
            <person name="Yao A.I."/>
            <person name="Wu D."/>
            <person name="Madern D."/>
            <person name="Eisen J.A."/>
            <person name="Darling A.E."/>
            <person name="Facciotti M.T."/>
        </authorList>
    </citation>
    <scope>NUCLEOTIDE SEQUENCE [LARGE SCALE GENOMIC DNA]</scope>
    <source>
        <strain evidence="6 7">100A6</strain>
    </source>
</reference>
<sequence length="255" mass="25242">MSLGLGLTVALVVVSFASGVGITAIGPGGIFLTIALYTLTDIGSDVIAGTVQVAFIATGVVGTAAYVRSGELSRERLSLTGLLCGGSIGGAVVGAWLNGSVSRDLFGVLLGLLTGIAGLVIVYRELRGLSAVYSLDLETTAGRTGYFVVGAVLGGFSGLLGVGGPVIAVPALVLLGVPMLSAVAVAQAQGVFIAMFAALGYLAQGAVSSSLALLVGVPLLAGVLVGWKVAHFVDPARLKVVLGGVLILVAPTLVL</sequence>
<evidence type="ECO:0000256" key="4">
    <source>
        <dbReference type="ARBA" id="ARBA00023136"/>
    </source>
</evidence>
<accession>M0M0H6</accession>
<evidence type="ECO:0000256" key="2">
    <source>
        <dbReference type="ARBA" id="ARBA00022692"/>
    </source>
</evidence>
<dbReference type="GO" id="GO:0005886">
    <property type="term" value="C:plasma membrane"/>
    <property type="evidence" value="ECO:0007669"/>
    <property type="project" value="UniProtKB-SubCell"/>
</dbReference>
<evidence type="ECO:0000256" key="1">
    <source>
        <dbReference type="ARBA" id="ARBA00004141"/>
    </source>
</evidence>
<keyword evidence="3 5" id="KW-1133">Transmembrane helix</keyword>
<feature type="transmembrane region" description="Helical" evidence="5">
    <location>
        <begin position="179"/>
        <end position="203"/>
    </location>
</feature>
<keyword evidence="4 5" id="KW-0472">Membrane</keyword>
<dbReference type="Pfam" id="PF01925">
    <property type="entry name" value="TauE"/>
    <property type="match status" value="1"/>
</dbReference>
<keyword evidence="2 5" id="KW-0812">Transmembrane</keyword>
<evidence type="ECO:0000256" key="5">
    <source>
        <dbReference type="RuleBase" id="RU363041"/>
    </source>
</evidence>
<name>M0M0H6_9EURY</name>
<feature type="transmembrane region" description="Helical" evidence="5">
    <location>
        <begin position="144"/>
        <end position="173"/>
    </location>
</feature>
<dbReference type="AlphaFoldDB" id="M0M0H6"/>
<dbReference type="eggNOG" id="arCOG02050">
    <property type="taxonomic scope" value="Archaea"/>
</dbReference>
<evidence type="ECO:0000313" key="6">
    <source>
        <dbReference type="EMBL" id="EMA38109.1"/>
    </source>
</evidence>
<feature type="transmembrane region" description="Helical" evidence="5">
    <location>
        <begin position="105"/>
        <end position="123"/>
    </location>
</feature>
<organism evidence="6 7">
    <name type="scientific">Halococcus hamelinensis 100A6</name>
    <dbReference type="NCBI Taxonomy" id="1132509"/>
    <lineage>
        <taxon>Archaea</taxon>
        <taxon>Methanobacteriati</taxon>
        <taxon>Methanobacteriota</taxon>
        <taxon>Stenosarchaea group</taxon>
        <taxon>Halobacteria</taxon>
        <taxon>Halobacteriales</taxon>
        <taxon>Halococcaceae</taxon>
        <taxon>Halococcus</taxon>
    </lineage>
</organism>
<dbReference type="PANTHER" id="PTHR43701">
    <property type="entry name" value="MEMBRANE TRANSPORTER PROTEIN MJ0441-RELATED"/>
    <property type="match status" value="1"/>
</dbReference>
<protein>
    <recommendedName>
        <fullName evidence="5">Probable membrane transporter protein</fullName>
    </recommendedName>
</protein>
<dbReference type="PATRIC" id="fig|1132509.6.peg.2321"/>
<keyword evidence="7" id="KW-1185">Reference proteome</keyword>
<dbReference type="PANTHER" id="PTHR43701:SF2">
    <property type="entry name" value="MEMBRANE TRANSPORTER PROTEIN YJNA-RELATED"/>
    <property type="match status" value="1"/>
</dbReference>
<dbReference type="OrthoDB" id="214470at2157"/>
<proteinExistence type="inferred from homology"/>
<feature type="transmembrane region" description="Helical" evidence="5">
    <location>
        <begin position="79"/>
        <end position="99"/>
    </location>
</feature>
<feature type="transmembrane region" description="Helical" evidence="5">
    <location>
        <begin position="236"/>
        <end position="254"/>
    </location>
</feature>